<dbReference type="SUPFAM" id="SSF103642">
    <property type="entry name" value="Sec-C motif"/>
    <property type="match status" value="1"/>
</dbReference>
<organism evidence="1 2">
    <name type="scientific">Anaeromonas frigoriresistens</name>
    <dbReference type="NCBI Taxonomy" id="2683708"/>
    <lineage>
        <taxon>Bacteria</taxon>
        <taxon>Bacillati</taxon>
        <taxon>Bacillota</taxon>
        <taxon>Tissierellia</taxon>
        <taxon>Tissierellales</taxon>
        <taxon>Thermohalobacteraceae</taxon>
        <taxon>Anaeromonas</taxon>
    </lineage>
</organism>
<keyword evidence="2" id="KW-1185">Reference proteome</keyword>
<dbReference type="EMBL" id="WSFT01000013">
    <property type="protein sequence ID" value="MBS4537120.1"/>
    <property type="molecule type" value="Genomic_DNA"/>
</dbReference>
<dbReference type="AlphaFoldDB" id="A0A942USH1"/>
<dbReference type="PANTHER" id="PTHR33747:SF1">
    <property type="entry name" value="ADENYLATE CYCLASE-ASSOCIATED CAP C-TERMINAL DOMAIN-CONTAINING PROTEIN"/>
    <property type="match status" value="1"/>
</dbReference>
<sequence length="166" mass="19430">MGLYGEWTALVESNSTPQQYEEFWKEYLPQEQKIYEQILSNNSNVIEGTMKDLADKYSVETVLFTGFVDGLNTSLNKEVDMDSLEEDSNVKLDINFEKLYYNMHEAKAKWLYKLPQWDDLLSKDQRKEIKKQYDKTVIVVKENKIGRNDPCPCGSGKKYKKCCLNK</sequence>
<dbReference type="Pfam" id="PF02810">
    <property type="entry name" value="SEC-C"/>
    <property type="match status" value="1"/>
</dbReference>
<dbReference type="NCBIfam" id="NF004088">
    <property type="entry name" value="PRK05590.1"/>
    <property type="match status" value="1"/>
</dbReference>
<proteinExistence type="predicted"/>
<dbReference type="PANTHER" id="PTHR33747">
    <property type="entry name" value="UPF0225 PROTEIN SCO1677"/>
    <property type="match status" value="1"/>
</dbReference>
<reference evidence="1" key="1">
    <citation type="submission" date="2019-12" db="EMBL/GenBank/DDBJ databases">
        <title>Clostridiaceae gen. nov. sp. nov., isolated from sediment in Xinjiang, China.</title>
        <authorList>
            <person name="Zhang R."/>
        </authorList>
    </citation>
    <scope>NUCLEOTIDE SEQUENCE</scope>
    <source>
        <strain evidence="1">D2Q-11</strain>
    </source>
</reference>
<evidence type="ECO:0000313" key="2">
    <source>
        <dbReference type="Proteomes" id="UP000724672"/>
    </source>
</evidence>
<comment type="caution">
    <text evidence="1">The sequence shown here is derived from an EMBL/GenBank/DDBJ whole genome shotgun (WGS) entry which is preliminary data.</text>
</comment>
<dbReference type="Gene3D" id="3.10.450.50">
    <property type="match status" value="1"/>
</dbReference>
<dbReference type="Proteomes" id="UP000724672">
    <property type="component" value="Unassembled WGS sequence"/>
</dbReference>
<accession>A0A942USH1</accession>
<dbReference type="InterPro" id="IPR004027">
    <property type="entry name" value="SEC_C_motif"/>
</dbReference>
<dbReference type="RefSeq" id="WP_203365052.1">
    <property type="nucleotide sequence ID" value="NZ_WSFT01000013.1"/>
</dbReference>
<protein>
    <submittedName>
        <fullName evidence="1">SEC-C domain-containing protein</fullName>
    </submittedName>
</protein>
<name>A0A942USH1_9FIRM</name>
<gene>
    <name evidence="1" type="ORF">GOQ27_01520</name>
</gene>
<evidence type="ECO:0000313" key="1">
    <source>
        <dbReference type="EMBL" id="MBS4537120.1"/>
    </source>
</evidence>